<dbReference type="AlphaFoldDB" id="F9RNU9"/>
<keyword evidence="1" id="KW-0812">Transmembrane</keyword>
<name>F9RNU9_9VIBR</name>
<evidence type="ECO:0000256" key="1">
    <source>
        <dbReference type="SAM" id="Phobius"/>
    </source>
</evidence>
<organism evidence="2 3">
    <name type="scientific">Vibrio scophthalmi LMG 19158</name>
    <dbReference type="NCBI Taxonomy" id="870967"/>
    <lineage>
        <taxon>Bacteria</taxon>
        <taxon>Pseudomonadati</taxon>
        <taxon>Pseudomonadota</taxon>
        <taxon>Gammaproteobacteria</taxon>
        <taxon>Vibrionales</taxon>
        <taxon>Vibrionaceae</taxon>
        <taxon>Vibrio</taxon>
    </lineage>
</organism>
<accession>F9RNU9</accession>
<sequence>MFKKLIKIVTVIALLLIVIIGCWAGYMKFEEIQRDRAQLTFLSDVEWEWYDKYKRIQFSQIPILQKTVLRKVNLHKQYAIYATKNPDYTLNARVVFAVKCKPNTSIVTSQTFRDGVPKELKCSSDGESLSYSVRWASKNTDIVWSDNLDGFEVYENFGNWDFSVLDQEITLLKAK</sequence>
<dbReference type="EMBL" id="AFWE01000117">
    <property type="protein sequence ID" value="EGU36776.1"/>
    <property type="molecule type" value="Genomic_DNA"/>
</dbReference>
<dbReference type="PROSITE" id="PS51257">
    <property type="entry name" value="PROKAR_LIPOPROTEIN"/>
    <property type="match status" value="1"/>
</dbReference>
<gene>
    <name evidence="2" type="ORF">VIS19158_18351</name>
</gene>
<comment type="caution">
    <text evidence="2">The sequence shown here is derived from an EMBL/GenBank/DDBJ whole genome shotgun (WGS) entry which is preliminary data.</text>
</comment>
<dbReference type="Proteomes" id="UP000004349">
    <property type="component" value="Unassembled WGS sequence"/>
</dbReference>
<feature type="transmembrane region" description="Helical" evidence="1">
    <location>
        <begin position="6"/>
        <end position="26"/>
    </location>
</feature>
<proteinExistence type="predicted"/>
<evidence type="ECO:0000313" key="2">
    <source>
        <dbReference type="EMBL" id="EGU36776.1"/>
    </source>
</evidence>
<evidence type="ECO:0000313" key="3">
    <source>
        <dbReference type="Proteomes" id="UP000004349"/>
    </source>
</evidence>
<protein>
    <recommendedName>
        <fullName evidence="4">Lipoprotein</fullName>
    </recommendedName>
</protein>
<evidence type="ECO:0008006" key="4">
    <source>
        <dbReference type="Google" id="ProtNLM"/>
    </source>
</evidence>
<keyword evidence="1" id="KW-0472">Membrane</keyword>
<dbReference type="eggNOG" id="ENOG502ZKEK">
    <property type="taxonomic scope" value="Bacteria"/>
</dbReference>
<keyword evidence="1" id="KW-1133">Transmembrane helix</keyword>
<reference evidence="2 3" key="1">
    <citation type="journal article" date="2012" name="Int. J. Syst. Evol. Microbiol.">
        <title>Vibrio caribbeanicus sp. nov., isolated from the marine sponge Scleritoderma cyanea.</title>
        <authorList>
            <person name="Hoffmann M."/>
            <person name="Monday S.R."/>
            <person name="Allard M.W."/>
            <person name="Strain E.A."/>
            <person name="Whittaker P."/>
            <person name="Naum M."/>
            <person name="McCarthy P.J."/>
            <person name="Lopez J.V."/>
            <person name="Fischer M."/>
            <person name="Brown E.W."/>
        </authorList>
    </citation>
    <scope>NUCLEOTIDE SEQUENCE [LARGE SCALE GENOMIC DNA]</scope>
    <source>
        <strain evidence="2 3">LMG 19158</strain>
    </source>
</reference>